<dbReference type="Proteomes" id="UP000692954">
    <property type="component" value="Unassembled WGS sequence"/>
</dbReference>
<sequence>MNNFTGSLKEKEKNKLLQKQAKLFLIIFEYNKLNQKINNIGKLNKLNVQYGILLAVNLKRLQSQLNLMKKKRQIIRIEQVKDQLQMSEILTNLEQIKYFQWCGNYGQNSQKVDRWTGSWNQITLEDVGGYYSIVGKKEGLWKELSQNYQGNDVQIYDVGKYINNQRRGTWKFIYDNKQIGGGNYNNQGKKNGRWIELSQNFQNISLIIYKGEYINGKKYGIWDILYKRNANKAFGFYDQQNNFIDSIKIGRWIEPDDGFWNLSQVINIGEYKYGKKVGLWDIKYRISDNQSFQIIGGGYYKQLEDNSVLGSFKNGQWIELTDGFWRDKQVTYYGEYLNGYKVGKWDIYYNNQETEQNEYMQENISFKFFNFVVVIHMLKKLQELIYIQLRLENGQS</sequence>
<dbReference type="EMBL" id="CAJJDN010000101">
    <property type="protein sequence ID" value="CAD8112481.1"/>
    <property type="molecule type" value="Genomic_DNA"/>
</dbReference>
<dbReference type="AlphaFoldDB" id="A0A8S1QC80"/>
<dbReference type="PANTHER" id="PTHR33706:SF1">
    <property type="entry name" value="TPR REPEAT PROTEIN"/>
    <property type="match status" value="1"/>
</dbReference>
<evidence type="ECO:0000313" key="1">
    <source>
        <dbReference type="EMBL" id="CAD8112481.1"/>
    </source>
</evidence>
<proteinExistence type="predicted"/>
<dbReference type="OrthoDB" id="309341at2759"/>
<evidence type="ECO:0000313" key="2">
    <source>
        <dbReference type="Proteomes" id="UP000692954"/>
    </source>
</evidence>
<dbReference type="PANTHER" id="PTHR33706">
    <property type="entry name" value="MORN VARIANT REPEAT PROTEIN"/>
    <property type="match status" value="1"/>
</dbReference>
<gene>
    <name evidence="1" type="ORF">PSON_ATCC_30995.1.T1010017</name>
</gene>
<organism evidence="1 2">
    <name type="scientific">Paramecium sonneborni</name>
    <dbReference type="NCBI Taxonomy" id="65129"/>
    <lineage>
        <taxon>Eukaryota</taxon>
        <taxon>Sar</taxon>
        <taxon>Alveolata</taxon>
        <taxon>Ciliophora</taxon>
        <taxon>Intramacronucleata</taxon>
        <taxon>Oligohymenophorea</taxon>
        <taxon>Peniculida</taxon>
        <taxon>Parameciidae</taxon>
        <taxon>Paramecium</taxon>
    </lineage>
</organism>
<name>A0A8S1QC80_9CILI</name>
<accession>A0A8S1QC80</accession>
<comment type="caution">
    <text evidence="1">The sequence shown here is derived from an EMBL/GenBank/DDBJ whole genome shotgun (WGS) entry which is preliminary data.</text>
</comment>
<keyword evidence="2" id="KW-1185">Reference proteome</keyword>
<protein>
    <submittedName>
        <fullName evidence="1">Uncharacterized protein</fullName>
    </submittedName>
</protein>
<reference evidence="1" key="1">
    <citation type="submission" date="2021-01" db="EMBL/GenBank/DDBJ databases">
        <authorList>
            <consortium name="Genoscope - CEA"/>
            <person name="William W."/>
        </authorList>
    </citation>
    <scope>NUCLEOTIDE SEQUENCE</scope>
</reference>